<dbReference type="EMBL" id="ML986532">
    <property type="protein sequence ID" value="KAF2271831.1"/>
    <property type="molecule type" value="Genomic_DNA"/>
</dbReference>
<protein>
    <submittedName>
        <fullName evidence="1">Uncharacterized protein</fullName>
    </submittedName>
</protein>
<evidence type="ECO:0000313" key="2">
    <source>
        <dbReference type="Proteomes" id="UP000800097"/>
    </source>
</evidence>
<reference evidence="1" key="1">
    <citation type="journal article" date="2020" name="Stud. Mycol.">
        <title>101 Dothideomycetes genomes: a test case for predicting lifestyles and emergence of pathogens.</title>
        <authorList>
            <person name="Haridas S."/>
            <person name="Albert R."/>
            <person name="Binder M."/>
            <person name="Bloem J."/>
            <person name="Labutti K."/>
            <person name="Salamov A."/>
            <person name="Andreopoulos B."/>
            <person name="Baker S."/>
            <person name="Barry K."/>
            <person name="Bills G."/>
            <person name="Bluhm B."/>
            <person name="Cannon C."/>
            <person name="Castanera R."/>
            <person name="Culley D."/>
            <person name="Daum C."/>
            <person name="Ezra D."/>
            <person name="Gonzalez J."/>
            <person name="Henrissat B."/>
            <person name="Kuo A."/>
            <person name="Liang C."/>
            <person name="Lipzen A."/>
            <person name="Lutzoni F."/>
            <person name="Magnuson J."/>
            <person name="Mondo S."/>
            <person name="Nolan M."/>
            <person name="Ohm R."/>
            <person name="Pangilinan J."/>
            <person name="Park H.-J."/>
            <person name="Ramirez L."/>
            <person name="Alfaro M."/>
            <person name="Sun H."/>
            <person name="Tritt A."/>
            <person name="Yoshinaga Y."/>
            <person name="Zwiers L.-H."/>
            <person name="Turgeon B."/>
            <person name="Goodwin S."/>
            <person name="Spatafora J."/>
            <person name="Crous P."/>
            <person name="Grigoriev I."/>
        </authorList>
    </citation>
    <scope>NUCLEOTIDE SEQUENCE</scope>
    <source>
        <strain evidence="1">CBS 379.55</strain>
    </source>
</reference>
<dbReference type="GeneID" id="54547262"/>
<proteinExistence type="predicted"/>
<gene>
    <name evidence="1" type="ORF">EI97DRAFT_244622</name>
</gene>
<dbReference type="AlphaFoldDB" id="A0A6A6J5H5"/>
<keyword evidence="2" id="KW-1185">Reference proteome</keyword>
<accession>A0A6A6J5H5</accession>
<evidence type="ECO:0000313" key="1">
    <source>
        <dbReference type="EMBL" id="KAF2271831.1"/>
    </source>
</evidence>
<name>A0A6A6J5H5_WESOR</name>
<dbReference type="RefSeq" id="XP_033649370.1">
    <property type="nucleotide sequence ID" value="XM_033794087.1"/>
</dbReference>
<sequence length="149" mass="17146">MPFSAPATEFAVRDSLLGLAPKESSRSVAEGWNHVELCPWERRNAPEINDRQEEILHCRARQQKSASRTVEASETCGCDSTQSSRVRETLPALVLEKELKWVKLLPRVFSKPNISMKKKRSRQPEVVQYRRHCVLDYEQAQGAEDRLQK</sequence>
<organism evidence="1 2">
    <name type="scientific">Westerdykella ornata</name>
    <dbReference type="NCBI Taxonomy" id="318751"/>
    <lineage>
        <taxon>Eukaryota</taxon>
        <taxon>Fungi</taxon>
        <taxon>Dikarya</taxon>
        <taxon>Ascomycota</taxon>
        <taxon>Pezizomycotina</taxon>
        <taxon>Dothideomycetes</taxon>
        <taxon>Pleosporomycetidae</taxon>
        <taxon>Pleosporales</taxon>
        <taxon>Sporormiaceae</taxon>
        <taxon>Westerdykella</taxon>
    </lineage>
</organism>
<dbReference type="Proteomes" id="UP000800097">
    <property type="component" value="Unassembled WGS sequence"/>
</dbReference>